<protein>
    <submittedName>
        <fullName evidence="5">Uncharacterized protein LOC107485782</fullName>
    </submittedName>
</protein>
<keyword evidence="4" id="KW-1185">Reference proteome</keyword>
<dbReference type="InterPro" id="IPR050820">
    <property type="entry name" value="MFS_Sugar_Transporter"/>
</dbReference>
<dbReference type="GeneID" id="107485782"/>
<dbReference type="InterPro" id="IPR036259">
    <property type="entry name" value="MFS_trans_sf"/>
</dbReference>
<comment type="similarity">
    <text evidence="1">Belongs to the major facilitator superfamily. Sugar transporter (TC 2.A.1.1) family.</text>
</comment>
<evidence type="ECO:0000256" key="1">
    <source>
        <dbReference type="ARBA" id="ARBA00010992"/>
    </source>
</evidence>
<evidence type="ECO:0000313" key="5">
    <source>
        <dbReference type="RefSeq" id="XP_052116633.1"/>
    </source>
</evidence>
<name>A0A9C6TWD8_ARADU</name>
<feature type="compositionally biased region" description="Low complexity" evidence="3">
    <location>
        <begin position="15"/>
        <end position="27"/>
    </location>
</feature>
<dbReference type="Gene3D" id="1.20.1250.20">
    <property type="entry name" value="MFS general substrate transporter like domains"/>
    <property type="match status" value="1"/>
</dbReference>
<proteinExistence type="inferred from homology"/>
<accession>A0A9C6TWD8</accession>
<organism evidence="4 5">
    <name type="scientific">Arachis duranensis</name>
    <name type="common">Wild peanut</name>
    <dbReference type="NCBI Taxonomy" id="130453"/>
    <lineage>
        <taxon>Eukaryota</taxon>
        <taxon>Viridiplantae</taxon>
        <taxon>Streptophyta</taxon>
        <taxon>Embryophyta</taxon>
        <taxon>Tracheophyta</taxon>
        <taxon>Spermatophyta</taxon>
        <taxon>Magnoliopsida</taxon>
        <taxon>eudicotyledons</taxon>
        <taxon>Gunneridae</taxon>
        <taxon>Pentapetalae</taxon>
        <taxon>rosids</taxon>
        <taxon>fabids</taxon>
        <taxon>Fabales</taxon>
        <taxon>Fabaceae</taxon>
        <taxon>Papilionoideae</taxon>
        <taxon>50 kb inversion clade</taxon>
        <taxon>dalbergioids sensu lato</taxon>
        <taxon>Dalbergieae</taxon>
        <taxon>Pterocarpus clade</taxon>
        <taxon>Arachis</taxon>
    </lineage>
</organism>
<keyword evidence="2" id="KW-0813">Transport</keyword>
<reference evidence="5" key="2">
    <citation type="submission" date="2025-08" db="UniProtKB">
        <authorList>
            <consortium name="RefSeq"/>
        </authorList>
    </citation>
    <scope>IDENTIFICATION</scope>
    <source>
        <tissue evidence="5">Whole plant</tissue>
    </source>
</reference>
<dbReference type="RefSeq" id="XP_052116633.1">
    <property type="nucleotide sequence ID" value="XM_052260673.1"/>
</dbReference>
<dbReference type="AlphaFoldDB" id="A0A9C6TWD8"/>
<dbReference type="PANTHER" id="PTHR48023">
    <property type="entry name" value="D-XYLOSE-PROTON SYMPORTER-LIKE 2"/>
    <property type="match status" value="1"/>
</dbReference>
<dbReference type="GO" id="GO:1904659">
    <property type="term" value="P:D-glucose transmembrane transport"/>
    <property type="evidence" value="ECO:0007669"/>
    <property type="project" value="TreeGrafter"/>
</dbReference>
<gene>
    <name evidence="5" type="primary">LOC107485782</name>
</gene>
<evidence type="ECO:0000256" key="3">
    <source>
        <dbReference type="SAM" id="MobiDB-lite"/>
    </source>
</evidence>
<dbReference type="Proteomes" id="UP000515211">
    <property type="component" value="Chromosome 4"/>
</dbReference>
<sequence>MKSGAFAALFVAGGRSSRSWGSSSSCFESRRQPPSRNQKLLHDLGKGDGEELKSTAIHCLCRLRGQAVDESAHRQVDEILAELAYVGEEKEVIFGEIFREKCLKALTIGAGLVLFQQITGQPNVLQYAGSILQDSPLHLMQPESLFSLVFSSYVQCNERKHGWFTWILLQSAPPLPQAQFSAACNSTSLLCGSAMHHCSYSANTLFLFLPLSGEFQILLVVMFCCIS</sequence>
<evidence type="ECO:0000256" key="2">
    <source>
        <dbReference type="ARBA" id="ARBA00022448"/>
    </source>
</evidence>
<dbReference type="KEGG" id="adu:107485782"/>
<feature type="region of interest" description="Disordered" evidence="3">
    <location>
        <begin position="15"/>
        <end position="39"/>
    </location>
</feature>
<dbReference type="PANTHER" id="PTHR48023:SF4">
    <property type="entry name" value="D-XYLOSE-PROTON SYMPORTER-LIKE 2"/>
    <property type="match status" value="1"/>
</dbReference>
<evidence type="ECO:0000313" key="4">
    <source>
        <dbReference type="Proteomes" id="UP000515211"/>
    </source>
</evidence>
<reference evidence="4" key="1">
    <citation type="journal article" date="2016" name="Nat. Genet.">
        <title>The genome sequences of Arachis duranensis and Arachis ipaensis, the diploid ancestors of cultivated peanut.</title>
        <authorList>
            <person name="Bertioli D.J."/>
            <person name="Cannon S.B."/>
            <person name="Froenicke L."/>
            <person name="Huang G."/>
            <person name="Farmer A.D."/>
            <person name="Cannon E.K."/>
            <person name="Liu X."/>
            <person name="Gao D."/>
            <person name="Clevenger J."/>
            <person name="Dash S."/>
            <person name="Ren L."/>
            <person name="Moretzsohn M.C."/>
            <person name="Shirasawa K."/>
            <person name="Huang W."/>
            <person name="Vidigal B."/>
            <person name="Abernathy B."/>
            <person name="Chu Y."/>
            <person name="Niederhuth C.E."/>
            <person name="Umale P."/>
            <person name="Araujo A.C."/>
            <person name="Kozik A."/>
            <person name="Kim K.D."/>
            <person name="Burow M.D."/>
            <person name="Varshney R.K."/>
            <person name="Wang X."/>
            <person name="Zhang X."/>
            <person name="Barkley N."/>
            <person name="Guimaraes P.M."/>
            <person name="Isobe S."/>
            <person name="Guo B."/>
            <person name="Liao B."/>
            <person name="Stalker H.T."/>
            <person name="Schmitz R.J."/>
            <person name="Scheffler B.E."/>
            <person name="Leal-Bertioli S.C."/>
            <person name="Xun X."/>
            <person name="Jackson S.A."/>
            <person name="Michelmore R."/>
            <person name="Ozias-Akins P."/>
        </authorList>
    </citation>
    <scope>NUCLEOTIDE SEQUENCE [LARGE SCALE GENOMIC DNA]</scope>
    <source>
        <strain evidence="4">cv. V14167</strain>
    </source>
</reference>